<sequence>MVRQPETLKHTFSNQILQNHFKKTPPPAGACRLIDLDPDVFLDTEEELNVIGATLWVMAVIYDKMDEKDTPKNREELRKWIIITRNEVLPRMLGKVEPPFTFYSIDQMQRDIGGMMEELLLKTLPPIDKKVDLKK</sequence>
<dbReference type="AlphaFoldDB" id="A0A1Y1UBJ7"/>
<gene>
    <name evidence="1" type="ORF">BD324DRAFT_94606</name>
</gene>
<organism evidence="1 2">
    <name type="scientific">Kockovaella imperatae</name>
    <dbReference type="NCBI Taxonomy" id="4999"/>
    <lineage>
        <taxon>Eukaryota</taxon>
        <taxon>Fungi</taxon>
        <taxon>Dikarya</taxon>
        <taxon>Basidiomycota</taxon>
        <taxon>Agaricomycotina</taxon>
        <taxon>Tremellomycetes</taxon>
        <taxon>Tremellales</taxon>
        <taxon>Cuniculitremaceae</taxon>
        <taxon>Kockovaella</taxon>
    </lineage>
</organism>
<comment type="caution">
    <text evidence="1">The sequence shown here is derived from an EMBL/GenBank/DDBJ whole genome shotgun (WGS) entry which is preliminary data.</text>
</comment>
<dbReference type="Proteomes" id="UP000193218">
    <property type="component" value="Unassembled WGS sequence"/>
</dbReference>
<keyword evidence="2" id="KW-1185">Reference proteome</keyword>
<dbReference type="GeneID" id="33561096"/>
<evidence type="ECO:0000313" key="1">
    <source>
        <dbReference type="EMBL" id="ORX35389.1"/>
    </source>
</evidence>
<accession>A0A1Y1UBJ7</accession>
<reference evidence="1 2" key="1">
    <citation type="submission" date="2017-03" db="EMBL/GenBank/DDBJ databases">
        <title>Widespread Adenine N6-methylation of Active Genes in Fungi.</title>
        <authorList>
            <consortium name="DOE Joint Genome Institute"/>
            <person name="Mondo S.J."/>
            <person name="Dannebaum R.O."/>
            <person name="Kuo R.C."/>
            <person name="Louie K.B."/>
            <person name="Bewick A.J."/>
            <person name="Labutti K."/>
            <person name="Haridas S."/>
            <person name="Kuo A."/>
            <person name="Salamov A."/>
            <person name="Ahrendt S.R."/>
            <person name="Lau R."/>
            <person name="Bowen B.P."/>
            <person name="Lipzen A."/>
            <person name="Sullivan W."/>
            <person name="Andreopoulos W.B."/>
            <person name="Clum A."/>
            <person name="Lindquist E."/>
            <person name="Daum C."/>
            <person name="Northen T.R."/>
            <person name="Ramamoorthy G."/>
            <person name="Schmitz R.J."/>
            <person name="Gryganskyi A."/>
            <person name="Culley D."/>
            <person name="Magnuson J."/>
            <person name="James T.Y."/>
            <person name="O'Malley M.A."/>
            <person name="Stajich J.E."/>
            <person name="Spatafora J.W."/>
            <person name="Visel A."/>
            <person name="Grigoriev I.V."/>
        </authorList>
    </citation>
    <scope>NUCLEOTIDE SEQUENCE [LARGE SCALE GENOMIC DNA]</scope>
    <source>
        <strain evidence="1 2">NRRL Y-17943</strain>
    </source>
</reference>
<evidence type="ECO:0000313" key="2">
    <source>
        <dbReference type="Proteomes" id="UP000193218"/>
    </source>
</evidence>
<dbReference type="RefSeq" id="XP_021869579.1">
    <property type="nucleotide sequence ID" value="XM_022019287.1"/>
</dbReference>
<dbReference type="InParanoid" id="A0A1Y1UBJ7"/>
<name>A0A1Y1UBJ7_9TREE</name>
<dbReference type="OrthoDB" id="2559017at2759"/>
<protein>
    <submittedName>
        <fullName evidence="1">Uncharacterized protein</fullName>
    </submittedName>
</protein>
<proteinExistence type="predicted"/>
<dbReference type="EMBL" id="NBSH01000011">
    <property type="protein sequence ID" value="ORX35389.1"/>
    <property type="molecule type" value="Genomic_DNA"/>
</dbReference>